<dbReference type="InterPro" id="IPR006140">
    <property type="entry name" value="D-isomer_DH_NAD-bd"/>
</dbReference>
<dbReference type="CDD" id="cd12159">
    <property type="entry name" value="2-Hacid_dh_2"/>
    <property type="match status" value="1"/>
</dbReference>
<dbReference type="Pfam" id="PF02826">
    <property type="entry name" value="2-Hacid_dh_C"/>
    <property type="match status" value="1"/>
</dbReference>
<sequence>MSGDRGLAVHVGPSRRPLLEQAVLDGGGRLVGLADAEAIVYHGSDDPDEIVTMLHPGVRWVQLPHAGVERWTGTGVITDERLWTSSVGAYAPQVAEHALALMLLAARGLHTLARAERWTPKATRLFAGSTVALVGAGGIARALAVLLEPFGCRLLAVSDSGDFPGADRTVPRAAYREVLPEADYVVLSAPSTPATHGMIGAAELDLMRADAWLVNVARGDLVVTDDLVSALRERRIGGAALDVTDPEPLPAGHPLWSLPSVIVTPHAANPDDAYWPTLAERVRENVRRVMAGEPTLGRIDPGSGF</sequence>
<protein>
    <submittedName>
        <fullName evidence="4">D-isomer specific 2-hydroxyacid dehydrogenase family protein</fullName>
    </submittedName>
</protein>
<gene>
    <name evidence="4" type="ORF">GCM10022197_04210</name>
</gene>
<evidence type="ECO:0000313" key="5">
    <source>
        <dbReference type="Proteomes" id="UP001500767"/>
    </source>
</evidence>
<dbReference type="Proteomes" id="UP001500767">
    <property type="component" value="Unassembled WGS sequence"/>
</dbReference>
<dbReference type="Gene3D" id="3.40.50.720">
    <property type="entry name" value="NAD(P)-binding Rossmann-like Domain"/>
    <property type="match status" value="2"/>
</dbReference>
<evidence type="ECO:0000259" key="3">
    <source>
        <dbReference type="Pfam" id="PF02826"/>
    </source>
</evidence>
<accession>A0ABP6WNM3</accession>
<dbReference type="InterPro" id="IPR029753">
    <property type="entry name" value="D-isomer_DH_CS"/>
</dbReference>
<dbReference type="EMBL" id="BAAAYR010000001">
    <property type="protein sequence ID" value="GAA3552357.1"/>
    <property type="molecule type" value="Genomic_DNA"/>
</dbReference>
<evidence type="ECO:0000313" key="4">
    <source>
        <dbReference type="EMBL" id="GAA3552357.1"/>
    </source>
</evidence>
<evidence type="ECO:0000256" key="1">
    <source>
        <dbReference type="ARBA" id="ARBA00023002"/>
    </source>
</evidence>
<evidence type="ECO:0000256" key="2">
    <source>
        <dbReference type="ARBA" id="ARBA00023027"/>
    </source>
</evidence>
<reference evidence="5" key="1">
    <citation type="journal article" date="2019" name="Int. J. Syst. Evol. Microbiol.">
        <title>The Global Catalogue of Microorganisms (GCM) 10K type strain sequencing project: providing services to taxonomists for standard genome sequencing and annotation.</title>
        <authorList>
            <consortium name="The Broad Institute Genomics Platform"/>
            <consortium name="The Broad Institute Genome Sequencing Center for Infectious Disease"/>
            <person name="Wu L."/>
            <person name="Ma J."/>
        </authorList>
    </citation>
    <scope>NUCLEOTIDE SEQUENCE [LARGE SCALE GENOMIC DNA]</scope>
    <source>
        <strain evidence="5">JCM 16540</strain>
    </source>
</reference>
<dbReference type="SUPFAM" id="SSF51735">
    <property type="entry name" value="NAD(P)-binding Rossmann-fold domains"/>
    <property type="match status" value="1"/>
</dbReference>
<dbReference type="RefSeq" id="WP_204912458.1">
    <property type="nucleotide sequence ID" value="NZ_BAAAYR010000001.1"/>
</dbReference>
<dbReference type="PANTHER" id="PTHR43333">
    <property type="entry name" value="2-HACID_DH_C DOMAIN-CONTAINING PROTEIN"/>
    <property type="match status" value="1"/>
</dbReference>
<keyword evidence="2" id="KW-0520">NAD</keyword>
<feature type="domain" description="D-isomer specific 2-hydroxyacid dehydrogenase NAD-binding" evidence="3">
    <location>
        <begin position="100"/>
        <end position="268"/>
    </location>
</feature>
<proteinExistence type="predicted"/>
<keyword evidence="1" id="KW-0560">Oxidoreductase</keyword>
<dbReference type="PROSITE" id="PS00671">
    <property type="entry name" value="D_2_HYDROXYACID_DH_3"/>
    <property type="match status" value="1"/>
</dbReference>
<dbReference type="PANTHER" id="PTHR43333:SF1">
    <property type="entry name" value="D-ISOMER SPECIFIC 2-HYDROXYACID DEHYDROGENASE NAD-BINDING DOMAIN-CONTAINING PROTEIN"/>
    <property type="match status" value="1"/>
</dbReference>
<keyword evidence="5" id="KW-1185">Reference proteome</keyword>
<dbReference type="InterPro" id="IPR036291">
    <property type="entry name" value="NAD(P)-bd_dom_sf"/>
</dbReference>
<comment type="caution">
    <text evidence="4">The sequence shown here is derived from an EMBL/GenBank/DDBJ whole genome shotgun (WGS) entry which is preliminary data.</text>
</comment>
<organism evidence="4 5">
    <name type="scientific">Microlunatus spumicola</name>
    <dbReference type="NCBI Taxonomy" id="81499"/>
    <lineage>
        <taxon>Bacteria</taxon>
        <taxon>Bacillati</taxon>
        <taxon>Actinomycetota</taxon>
        <taxon>Actinomycetes</taxon>
        <taxon>Propionibacteriales</taxon>
        <taxon>Propionibacteriaceae</taxon>
        <taxon>Microlunatus</taxon>
    </lineage>
</organism>
<name>A0ABP6WNM3_9ACTN</name>